<dbReference type="OrthoDB" id="9801369at2"/>
<keyword evidence="2" id="KW-1185">Reference proteome</keyword>
<sequence length="235" mass="25597">MKLPEVMAALRALGRESIKKVLLKHGAKEPFFGVRIGDMKPLAKQLKGRQELALQLYDTGNGDAQYLAGMIADGRLMTTAQLDHWVKTAAWDMISGTTVPWVASEHPDGAALALKWIGAKNEQIARAGWNTLGALAATRSDAELPLKEYARLLKSLPRDLPKASDGVRYTMNNFIIACGTYLAPLAEQAIATARAIGRVQVDMGDTECKVPDAESYILKSRRGAPIAPKRKTVRC</sequence>
<dbReference type="Gene3D" id="1.25.10.90">
    <property type="match status" value="1"/>
</dbReference>
<organism evidence="1 2">
    <name type="scientific">Oleiharenicola lentus</name>
    <dbReference type="NCBI Taxonomy" id="2508720"/>
    <lineage>
        <taxon>Bacteria</taxon>
        <taxon>Pseudomonadati</taxon>
        <taxon>Verrucomicrobiota</taxon>
        <taxon>Opitutia</taxon>
        <taxon>Opitutales</taxon>
        <taxon>Opitutaceae</taxon>
        <taxon>Oleiharenicola</taxon>
    </lineage>
</organism>
<dbReference type="Pfam" id="PF08713">
    <property type="entry name" value="DNA_alkylation"/>
    <property type="match status" value="1"/>
</dbReference>
<name>A0A4Q1CB63_9BACT</name>
<evidence type="ECO:0000313" key="2">
    <source>
        <dbReference type="Proteomes" id="UP000290218"/>
    </source>
</evidence>
<dbReference type="Proteomes" id="UP000290218">
    <property type="component" value="Unassembled WGS sequence"/>
</dbReference>
<proteinExistence type="predicted"/>
<dbReference type="InterPro" id="IPR014825">
    <property type="entry name" value="DNA_alkylation"/>
</dbReference>
<dbReference type="RefSeq" id="WP_129047507.1">
    <property type="nucleotide sequence ID" value="NZ_SDHX01000001.1"/>
</dbReference>
<dbReference type="CDD" id="cd06561">
    <property type="entry name" value="AlkD_like"/>
    <property type="match status" value="1"/>
</dbReference>
<dbReference type="PANTHER" id="PTHR41291">
    <property type="entry name" value="DNA ALKYLATION REPAIR PROTEIN"/>
    <property type="match status" value="1"/>
</dbReference>
<comment type="caution">
    <text evidence="1">The sequence shown here is derived from an EMBL/GenBank/DDBJ whole genome shotgun (WGS) entry which is preliminary data.</text>
</comment>
<dbReference type="AlphaFoldDB" id="A0A4Q1CB63"/>
<reference evidence="1 2" key="1">
    <citation type="submission" date="2019-01" db="EMBL/GenBank/DDBJ databases">
        <title>Lacunisphaera sp. strain TWA-58.</title>
        <authorList>
            <person name="Chen W.-M."/>
        </authorList>
    </citation>
    <scope>NUCLEOTIDE SEQUENCE [LARGE SCALE GENOMIC DNA]</scope>
    <source>
        <strain evidence="1 2">TWA-58</strain>
    </source>
</reference>
<accession>A0A4Q1CB63</accession>
<dbReference type="InterPro" id="IPR016024">
    <property type="entry name" value="ARM-type_fold"/>
</dbReference>
<evidence type="ECO:0000313" key="1">
    <source>
        <dbReference type="EMBL" id="RXK56141.1"/>
    </source>
</evidence>
<dbReference type="PANTHER" id="PTHR41291:SF1">
    <property type="entry name" value="DNA ALKYLATION REPAIR PROTEIN"/>
    <property type="match status" value="1"/>
</dbReference>
<gene>
    <name evidence="1" type="ORF">ESB00_09785</name>
</gene>
<protein>
    <submittedName>
        <fullName evidence="1">DNA alkylation repair protein</fullName>
    </submittedName>
</protein>
<dbReference type="SUPFAM" id="SSF48371">
    <property type="entry name" value="ARM repeat"/>
    <property type="match status" value="1"/>
</dbReference>
<dbReference type="EMBL" id="SDHX01000001">
    <property type="protein sequence ID" value="RXK56141.1"/>
    <property type="molecule type" value="Genomic_DNA"/>
</dbReference>